<dbReference type="PROSITE" id="PS51207">
    <property type="entry name" value="PXA"/>
    <property type="match status" value="1"/>
</dbReference>
<protein>
    <submittedName>
        <fullName evidence="3">PXA domain-containing protein</fullName>
    </submittedName>
</protein>
<dbReference type="AlphaFoldDB" id="A0A9P6EUU2"/>
<evidence type="ECO:0000313" key="3">
    <source>
        <dbReference type="EMBL" id="KAF9535806.1"/>
    </source>
</evidence>
<dbReference type="SMART" id="SM00313">
    <property type="entry name" value="PXA"/>
    <property type="match status" value="1"/>
</dbReference>
<dbReference type="OrthoDB" id="5582218at2759"/>
<feature type="compositionally biased region" description="Polar residues" evidence="1">
    <location>
        <begin position="532"/>
        <end position="541"/>
    </location>
</feature>
<dbReference type="EMBL" id="MU157824">
    <property type="protein sequence ID" value="KAF9535806.1"/>
    <property type="molecule type" value="Genomic_DNA"/>
</dbReference>
<organism evidence="3 4">
    <name type="scientific">Crepidotus variabilis</name>
    <dbReference type="NCBI Taxonomy" id="179855"/>
    <lineage>
        <taxon>Eukaryota</taxon>
        <taxon>Fungi</taxon>
        <taxon>Dikarya</taxon>
        <taxon>Basidiomycota</taxon>
        <taxon>Agaricomycotina</taxon>
        <taxon>Agaricomycetes</taxon>
        <taxon>Agaricomycetidae</taxon>
        <taxon>Agaricales</taxon>
        <taxon>Agaricineae</taxon>
        <taxon>Crepidotaceae</taxon>
        <taxon>Crepidotus</taxon>
    </lineage>
</organism>
<keyword evidence="4" id="KW-1185">Reference proteome</keyword>
<name>A0A9P6EUU2_9AGAR</name>
<dbReference type="PANTHER" id="PTHR22775">
    <property type="entry name" value="SORTING NEXIN"/>
    <property type="match status" value="1"/>
</dbReference>
<comment type="caution">
    <text evidence="3">The sequence shown here is derived from an EMBL/GenBank/DDBJ whole genome shotgun (WGS) entry which is preliminary data.</text>
</comment>
<feature type="domain" description="PXA" evidence="2">
    <location>
        <begin position="28"/>
        <end position="207"/>
    </location>
</feature>
<dbReference type="GO" id="GO:0035091">
    <property type="term" value="F:phosphatidylinositol binding"/>
    <property type="evidence" value="ECO:0007669"/>
    <property type="project" value="TreeGrafter"/>
</dbReference>
<feature type="compositionally biased region" description="Low complexity" evidence="1">
    <location>
        <begin position="542"/>
        <end position="551"/>
    </location>
</feature>
<gene>
    <name evidence="3" type="ORF">CPB83DRAFT_878884</name>
</gene>
<dbReference type="PANTHER" id="PTHR22775:SF3">
    <property type="entry name" value="SORTING NEXIN-13"/>
    <property type="match status" value="1"/>
</dbReference>
<evidence type="ECO:0000256" key="1">
    <source>
        <dbReference type="SAM" id="MobiDB-lite"/>
    </source>
</evidence>
<evidence type="ECO:0000259" key="2">
    <source>
        <dbReference type="PROSITE" id="PS51207"/>
    </source>
</evidence>
<sequence>MPPSLASRLLFHASPTPPPHLLATKNLPPELNPELYDFIALALRAYVSPWWSKITRYDKDFLPHITRILGAVVRSLELRVKEVDLSCLVFHDIPSIVTQHYIDYRNAAAKTSTSYATGGAASLSNLFAHLQPHMAISSEGILNAEYYRQIIDHILKVCLPAEDYEPESQRIIIREVLVKVVIEDIMPKITQPWFIYKILLDAMGPPDEPIFDPQPPLAASIAQSQPFSFHNLIVIVLSAVQACSGTCLALVQTYKQAITTIKLVQQSPPRTPQPSEIPIVLSTSAPVVPPEVLDITPKASKILQASSLRSVPSVRSTAFSEHHRRGPSSTFSGTPPPPNKHDPSVASTPNPSSSSYLQPSSTSTKQPTPPPPPYQANYTSSPLLLLVTILTLPTRFASSIIYTTLCMLCALFTSFLDKLLPHMLYTFLSPLFILNTVKTAKKTLFPNGYPGPPPVEPTLEEQMEMRRKLEGWRGRGGVTLAIPFILGPDPAATISAALDPLSDPQCNRRLAVFILDRILIALFPELAGGEGTSNEGTATPLSTISRSSSSH</sequence>
<feature type="region of interest" description="Disordered" evidence="1">
    <location>
        <begin position="314"/>
        <end position="375"/>
    </location>
</feature>
<accession>A0A9P6EUU2</accession>
<reference evidence="3" key="1">
    <citation type="submission" date="2020-11" db="EMBL/GenBank/DDBJ databases">
        <authorList>
            <consortium name="DOE Joint Genome Institute"/>
            <person name="Ahrendt S."/>
            <person name="Riley R."/>
            <person name="Andreopoulos W."/>
            <person name="Labutti K."/>
            <person name="Pangilinan J."/>
            <person name="Ruiz-Duenas F.J."/>
            <person name="Barrasa J.M."/>
            <person name="Sanchez-Garcia M."/>
            <person name="Camarero S."/>
            <person name="Miyauchi S."/>
            <person name="Serrano A."/>
            <person name="Linde D."/>
            <person name="Babiker R."/>
            <person name="Drula E."/>
            <person name="Ayuso-Fernandez I."/>
            <person name="Pacheco R."/>
            <person name="Padilla G."/>
            <person name="Ferreira P."/>
            <person name="Barriuso J."/>
            <person name="Kellner H."/>
            <person name="Castanera R."/>
            <person name="Alfaro M."/>
            <person name="Ramirez L."/>
            <person name="Pisabarro A.G."/>
            <person name="Kuo A."/>
            <person name="Tritt A."/>
            <person name="Lipzen A."/>
            <person name="He G."/>
            <person name="Yan M."/>
            <person name="Ng V."/>
            <person name="Cullen D."/>
            <person name="Martin F."/>
            <person name="Rosso M.-N."/>
            <person name="Henrissat B."/>
            <person name="Hibbett D."/>
            <person name="Martinez A.T."/>
            <person name="Grigoriev I.V."/>
        </authorList>
    </citation>
    <scope>NUCLEOTIDE SEQUENCE</scope>
    <source>
        <strain evidence="3">CBS 506.95</strain>
    </source>
</reference>
<dbReference type="Proteomes" id="UP000807306">
    <property type="component" value="Unassembled WGS sequence"/>
</dbReference>
<feature type="compositionally biased region" description="Low complexity" evidence="1">
    <location>
        <begin position="344"/>
        <end position="366"/>
    </location>
</feature>
<proteinExistence type="predicted"/>
<dbReference type="InterPro" id="IPR003114">
    <property type="entry name" value="Phox_assoc"/>
</dbReference>
<feature type="region of interest" description="Disordered" evidence="1">
    <location>
        <begin position="531"/>
        <end position="551"/>
    </location>
</feature>
<dbReference type="Pfam" id="PF02194">
    <property type="entry name" value="PXA"/>
    <property type="match status" value="1"/>
</dbReference>
<evidence type="ECO:0000313" key="4">
    <source>
        <dbReference type="Proteomes" id="UP000807306"/>
    </source>
</evidence>